<organism evidence="11 12">
    <name type="scientific">Actinomadura luteofluorescens</name>
    <dbReference type="NCBI Taxonomy" id="46163"/>
    <lineage>
        <taxon>Bacteria</taxon>
        <taxon>Bacillati</taxon>
        <taxon>Actinomycetota</taxon>
        <taxon>Actinomycetes</taxon>
        <taxon>Streptosporangiales</taxon>
        <taxon>Thermomonosporaceae</taxon>
        <taxon>Actinomadura</taxon>
    </lineage>
</organism>
<accession>A0A7Y9EQ19</accession>
<feature type="transmembrane region" description="Helical" evidence="9">
    <location>
        <begin position="186"/>
        <end position="205"/>
    </location>
</feature>
<keyword evidence="6" id="KW-0029">Amino-acid transport</keyword>
<gene>
    <name evidence="11" type="ORF">BJY14_007662</name>
</gene>
<sequence length="217" mass="23675">MHWLSDFIQTAPTFLQALWLTLQLALWSIVLAAVLGAALAYCRLSRLRTVRAAATGYIALIRGTPLVTQLFIIYFGLASVLTIEAFWAGVIGLTAHNAAYVAEIYRSGIQAVPTGQVEAGRSLGMGSWKTMRLVVAPQALRTVLPSLGNQFIIAVKDTSVAAFITVAELFRTAQIVAAEKFRPLEFFVIVGIYYLAIVLLLSGGVRMLERRLGRYGV</sequence>
<evidence type="ECO:0000313" key="12">
    <source>
        <dbReference type="Proteomes" id="UP000529783"/>
    </source>
</evidence>
<dbReference type="InterPro" id="IPR035906">
    <property type="entry name" value="MetI-like_sf"/>
</dbReference>
<keyword evidence="4" id="KW-1003">Cell membrane</keyword>
<dbReference type="GO" id="GO:0006865">
    <property type="term" value="P:amino acid transport"/>
    <property type="evidence" value="ECO:0007669"/>
    <property type="project" value="UniProtKB-KW"/>
</dbReference>
<reference evidence="11 12" key="1">
    <citation type="submission" date="2020-07" db="EMBL/GenBank/DDBJ databases">
        <title>Sequencing the genomes of 1000 actinobacteria strains.</title>
        <authorList>
            <person name="Klenk H.-P."/>
        </authorList>
    </citation>
    <scope>NUCLEOTIDE SEQUENCE [LARGE SCALE GENOMIC DNA]</scope>
    <source>
        <strain evidence="11 12">DSM 40398</strain>
    </source>
</reference>
<dbReference type="NCBIfam" id="TIGR01726">
    <property type="entry name" value="HEQRo_perm_3TM"/>
    <property type="match status" value="1"/>
</dbReference>
<dbReference type="Proteomes" id="UP000529783">
    <property type="component" value="Unassembled WGS sequence"/>
</dbReference>
<dbReference type="EMBL" id="JACCBA010000001">
    <property type="protein sequence ID" value="NYD51679.1"/>
    <property type="molecule type" value="Genomic_DNA"/>
</dbReference>
<evidence type="ECO:0000256" key="7">
    <source>
        <dbReference type="ARBA" id="ARBA00022989"/>
    </source>
</evidence>
<dbReference type="GO" id="GO:0043190">
    <property type="term" value="C:ATP-binding cassette (ABC) transporter complex"/>
    <property type="evidence" value="ECO:0007669"/>
    <property type="project" value="InterPro"/>
</dbReference>
<evidence type="ECO:0000256" key="5">
    <source>
        <dbReference type="ARBA" id="ARBA00022692"/>
    </source>
</evidence>
<protein>
    <submittedName>
        <fullName evidence="11">Polar amino acid transport system permease protein</fullName>
    </submittedName>
</protein>
<dbReference type="CDD" id="cd06261">
    <property type="entry name" value="TM_PBP2"/>
    <property type="match status" value="1"/>
</dbReference>
<evidence type="ECO:0000256" key="8">
    <source>
        <dbReference type="ARBA" id="ARBA00023136"/>
    </source>
</evidence>
<dbReference type="PROSITE" id="PS50928">
    <property type="entry name" value="ABC_TM1"/>
    <property type="match status" value="1"/>
</dbReference>
<comment type="similarity">
    <text evidence="2">Belongs to the binding-protein-dependent transport system permease family. HisMQ subfamily.</text>
</comment>
<evidence type="ECO:0000256" key="9">
    <source>
        <dbReference type="RuleBase" id="RU363032"/>
    </source>
</evidence>
<evidence type="ECO:0000313" key="11">
    <source>
        <dbReference type="EMBL" id="NYD51679.1"/>
    </source>
</evidence>
<evidence type="ECO:0000256" key="6">
    <source>
        <dbReference type="ARBA" id="ARBA00022970"/>
    </source>
</evidence>
<comment type="subcellular location">
    <subcellularLocation>
        <location evidence="1 9">Cell membrane</location>
        <topology evidence="1 9">Multi-pass membrane protein</topology>
    </subcellularLocation>
</comment>
<evidence type="ECO:0000256" key="3">
    <source>
        <dbReference type="ARBA" id="ARBA00022448"/>
    </source>
</evidence>
<comment type="caution">
    <text evidence="11">The sequence shown here is derived from an EMBL/GenBank/DDBJ whole genome shotgun (WGS) entry which is preliminary data.</text>
</comment>
<dbReference type="PANTHER" id="PTHR30614:SF20">
    <property type="entry name" value="GLUTAMINE TRANSPORT SYSTEM PERMEASE PROTEIN GLNP"/>
    <property type="match status" value="1"/>
</dbReference>
<keyword evidence="7 9" id="KW-1133">Transmembrane helix</keyword>
<evidence type="ECO:0000256" key="1">
    <source>
        <dbReference type="ARBA" id="ARBA00004651"/>
    </source>
</evidence>
<dbReference type="Pfam" id="PF00528">
    <property type="entry name" value="BPD_transp_1"/>
    <property type="match status" value="1"/>
</dbReference>
<dbReference type="InterPro" id="IPR010065">
    <property type="entry name" value="AA_ABC_transptr_permease_3TM"/>
</dbReference>
<dbReference type="SUPFAM" id="SSF161098">
    <property type="entry name" value="MetI-like"/>
    <property type="match status" value="1"/>
</dbReference>
<evidence type="ECO:0000256" key="4">
    <source>
        <dbReference type="ARBA" id="ARBA00022475"/>
    </source>
</evidence>
<proteinExistence type="inferred from homology"/>
<dbReference type="InterPro" id="IPR043429">
    <property type="entry name" value="ArtM/GltK/GlnP/TcyL/YhdX-like"/>
</dbReference>
<keyword evidence="8 9" id="KW-0472">Membrane</keyword>
<dbReference type="AlphaFoldDB" id="A0A7Y9EQ19"/>
<dbReference type="RefSeq" id="WP_179848023.1">
    <property type="nucleotide sequence ID" value="NZ_JACCBA010000001.1"/>
</dbReference>
<keyword evidence="12" id="KW-1185">Reference proteome</keyword>
<dbReference type="GO" id="GO:0022857">
    <property type="term" value="F:transmembrane transporter activity"/>
    <property type="evidence" value="ECO:0007669"/>
    <property type="project" value="InterPro"/>
</dbReference>
<feature type="domain" description="ABC transmembrane type-1" evidence="10">
    <location>
        <begin position="18"/>
        <end position="205"/>
    </location>
</feature>
<feature type="transmembrane region" description="Helical" evidence="9">
    <location>
        <begin position="20"/>
        <end position="42"/>
    </location>
</feature>
<evidence type="ECO:0000259" key="10">
    <source>
        <dbReference type="PROSITE" id="PS50928"/>
    </source>
</evidence>
<dbReference type="PANTHER" id="PTHR30614">
    <property type="entry name" value="MEMBRANE COMPONENT OF AMINO ACID ABC TRANSPORTER"/>
    <property type="match status" value="1"/>
</dbReference>
<name>A0A7Y9EQ19_9ACTN</name>
<evidence type="ECO:0000256" key="2">
    <source>
        <dbReference type="ARBA" id="ARBA00010072"/>
    </source>
</evidence>
<dbReference type="InterPro" id="IPR000515">
    <property type="entry name" value="MetI-like"/>
</dbReference>
<dbReference type="Gene3D" id="1.10.3720.10">
    <property type="entry name" value="MetI-like"/>
    <property type="match status" value="1"/>
</dbReference>
<keyword evidence="3 9" id="KW-0813">Transport</keyword>
<keyword evidence="5 9" id="KW-0812">Transmembrane</keyword>